<dbReference type="PANTHER" id="PTHR44520">
    <property type="entry name" value="RESPONSE REGULATOR RCP1-RELATED"/>
    <property type="match status" value="1"/>
</dbReference>
<dbReference type="PANTHER" id="PTHR44520:SF2">
    <property type="entry name" value="RESPONSE REGULATOR RCP1"/>
    <property type="match status" value="1"/>
</dbReference>
<comment type="caution">
    <text evidence="3">The sequence shown here is derived from an EMBL/GenBank/DDBJ whole genome shotgun (WGS) entry which is preliminary data.</text>
</comment>
<dbReference type="InterPro" id="IPR001789">
    <property type="entry name" value="Sig_transdc_resp-reg_receiver"/>
</dbReference>
<dbReference type="AlphaFoldDB" id="A0A4R5DMH9"/>
<organism evidence="3 4">
    <name type="scientific">Dyadobacter psychrotolerans</name>
    <dbReference type="NCBI Taxonomy" id="2541721"/>
    <lineage>
        <taxon>Bacteria</taxon>
        <taxon>Pseudomonadati</taxon>
        <taxon>Bacteroidota</taxon>
        <taxon>Cytophagia</taxon>
        <taxon>Cytophagales</taxon>
        <taxon>Spirosomataceae</taxon>
        <taxon>Dyadobacter</taxon>
    </lineage>
</organism>
<dbReference type="Pfam" id="PF00072">
    <property type="entry name" value="Response_reg"/>
    <property type="match status" value="1"/>
</dbReference>
<dbReference type="EMBL" id="SMFL01000004">
    <property type="protein sequence ID" value="TDE15349.1"/>
    <property type="molecule type" value="Genomic_DNA"/>
</dbReference>
<evidence type="ECO:0000256" key="1">
    <source>
        <dbReference type="PROSITE-ProRule" id="PRU00169"/>
    </source>
</evidence>
<dbReference type="SUPFAM" id="SSF52172">
    <property type="entry name" value="CheY-like"/>
    <property type="match status" value="1"/>
</dbReference>
<feature type="domain" description="Response regulatory" evidence="2">
    <location>
        <begin position="1"/>
        <end position="102"/>
    </location>
</feature>
<name>A0A4R5DMH9_9BACT</name>
<dbReference type="Gene3D" id="3.40.50.2300">
    <property type="match status" value="1"/>
</dbReference>
<reference evidence="3 4" key="1">
    <citation type="submission" date="2019-03" db="EMBL/GenBank/DDBJ databases">
        <title>Dyadobacter AR-3-6 sp. nov., isolated from arctic soil.</title>
        <authorList>
            <person name="Chaudhary D.K."/>
        </authorList>
    </citation>
    <scope>NUCLEOTIDE SEQUENCE [LARGE SCALE GENOMIC DNA]</scope>
    <source>
        <strain evidence="3 4">AR-3-6</strain>
    </source>
</reference>
<dbReference type="GO" id="GO:0000160">
    <property type="term" value="P:phosphorelay signal transduction system"/>
    <property type="evidence" value="ECO:0007669"/>
    <property type="project" value="InterPro"/>
</dbReference>
<dbReference type="InterPro" id="IPR011006">
    <property type="entry name" value="CheY-like_superfamily"/>
</dbReference>
<dbReference type="Proteomes" id="UP000294850">
    <property type="component" value="Unassembled WGS sequence"/>
</dbReference>
<evidence type="ECO:0000259" key="2">
    <source>
        <dbReference type="PROSITE" id="PS50110"/>
    </source>
</evidence>
<dbReference type="PROSITE" id="PS50110">
    <property type="entry name" value="RESPONSE_REGULATORY"/>
    <property type="match status" value="1"/>
</dbReference>
<feature type="modified residue" description="4-aspartylphosphate" evidence="1">
    <location>
        <position position="33"/>
    </location>
</feature>
<gene>
    <name evidence="3" type="ORF">E0F88_12600</name>
</gene>
<dbReference type="InterPro" id="IPR052893">
    <property type="entry name" value="TCS_response_regulator"/>
</dbReference>
<evidence type="ECO:0000313" key="3">
    <source>
        <dbReference type="EMBL" id="TDE15349.1"/>
    </source>
</evidence>
<protein>
    <submittedName>
        <fullName evidence="3">Response regulator</fullName>
    </submittedName>
</protein>
<dbReference type="OrthoDB" id="958605at2"/>
<accession>A0A4R5DMH9</accession>
<proteinExistence type="predicted"/>
<keyword evidence="1" id="KW-0597">Phosphoprotein</keyword>
<keyword evidence="4" id="KW-1185">Reference proteome</keyword>
<evidence type="ECO:0000313" key="4">
    <source>
        <dbReference type="Proteomes" id="UP000294850"/>
    </source>
</evidence>
<sequence>MEMIVVNTTEQALQFLDEIVESKAILPKLVLLDLYLPRKEDGWQVLQKIKKQESSLTMLPVIILSSSDSADDTRDAYQLGSTAYSVKPFEYPEWIKYFENIRKHWMETVILPFANR</sequence>
<dbReference type="SMART" id="SM00448">
    <property type="entry name" value="REC"/>
    <property type="match status" value="1"/>
</dbReference>